<protein>
    <submittedName>
        <fullName evidence="1">Uncharacterized protein</fullName>
    </submittedName>
</protein>
<organism evidence="1 2">
    <name type="scientific">Cirrhinus mrigala</name>
    <name type="common">Mrigala</name>
    <dbReference type="NCBI Taxonomy" id="683832"/>
    <lineage>
        <taxon>Eukaryota</taxon>
        <taxon>Metazoa</taxon>
        <taxon>Chordata</taxon>
        <taxon>Craniata</taxon>
        <taxon>Vertebrata</taxon>
        <taxon>Euteleostomi</taxon>
        <taxon>Actinopterygii</taxon>
        <taxon>Neopterygii</taxon>
        <taxon>Teleostei</taxon>
        <taxon>Ostariophysi</taxon>
        <taxon>Cypriniformes</taxon>
        <taxon>Cyprinidae</taxon>
        <taxon>Labeoninae</taxon>
        <taxon>Labeonini</taxon>
        <taxon>Cirrhinus</taxon>
    </lineage>
</organism>
<proteinExistence type="predicted"/>
<gene>
    <name evidence="1" type="ORF">M9458_038568</name>
</gene>
<reference evidence="1 2" key="1">
    <citation type="submission" date="2024-05" db="EMBL/GenBank/DDBJ databases">
        <title>Genome sequencing and assembly of Indian major carp, Cirrhinus mrigala (Hamilton, 1822).</title>
        <authorList>
            <person name="Mohindra V."/>
            <person name="Chowdhury L.M."/>
            <person name="Lal K."/>
            <person name="Jena J.K."/>
        </authorList>
    </citation>
    <scope>NUCLEOTIDE SEQUENCE [LARGE SCALE GENOMIC DNA]</scope>
    <source>
        <strain evidence="1">CM1030</strain>
        <tissue evidence="1">Blood</tissue>
    </source>
</reference>
<dbReference type="AlphaFoldDB" id="A0ABD0NXV9"/>
<feature type="non-terminal residue" evidence="1">
    <location>
        <position position="161"/>
    </location>
</feature>
<evidence type="ECO:0000313" key="1">
    <source>
        <dbReference type="EMBL" id="KAL0166724.1"/>
    </source>
</evidence>
<evidence type="ECO:0000313" key="2">
    <source>
        <dbReference type="Proteomes" id="UP001529510"/>
    </source>
</evidence>
<name>A0ABD0NXV9_CIRMR</name>
<keyword evidence="2" id="KW-1185">Reference proteome</keyword>
<comment type="caution">
    <text evidence="1">The sequence shown here is derived from an EMBL/GenBank/DDBJ whole genome shotgun (WGS) entry which is preliminary data.</text>
</comment>
<sequence length="161" mass="18184">MFRRHSRTPSAVRTVPPSRQGFWREEMTPPFPLRPRWRRNSPLYHAAFMDEVSPELPPLFPILAEEREEVEDDDEAIARLLEEDGEEDDDDAILPALSDGSPASAQVELNLLEMCRRAAAKLSIDWPSQQAGQGMERDLYDGKRLPSRAPAVKQVIPAVPA</sequence>
<dbReference type="EMBL" id="JAMKFB020000019">
    <property type="protein sequence ID" value="KAL0166724.1"/>
    <property type="molecule type" value="Genomic_DNA"/>
</dbReference>
<accession>A0ABD0NXV9</accession>
<dbReference type="Proteomes" id="UP001529510">
    <property type="component" value="Unassembled WGS sequence"/>
</dbReference>